<accession>A0A1E1WK85</accession>
<evidence type="ECO:0000256" key="6">
    <source>
        <dbReference type="ARBA" id="ARBA00023136"/>
    </source>
</evidence>
<feature type="non-terminal residue" evidence="10">
    <location>
        <position position="1"/>
    </location>
</feature>
<gene>
    <name evidence="10" type="ORF">g.2048</name>
</gene>
<dbReference type="OrthoDB" id="7604726at2759"/>
<evidence type="ECO:0000256" key="3">
    <source>
        <dbReference type="ARBA" id="ARBA00022692"/>
    </source>
</evidence>
<sequence length="217" mass="25476">LTLPEEEKALVVTYAKRGSWIAKIWLYISICTSLVFPFESFYLTFYYYVMGETQPVELYHLVYPEPIERIKFEVVPFLILYGLLYFFDFFSATMYVGVVPLAPAFMLHACGQLEMLKMRMDKLFSEEVKSLQERKMRLNIIVKQLQDIYTFVEKIQTGFKLLYEITLKGTAIMLPIITFSLIDTFKRGSISMEFIVLFWGAILLSYCPCYYGDMLIE</sequence>
<keyword evidence="3 9" id="KW-0812">Transmembrane</keyword>
<keyword evidence="6 9" id="KW-0472">Membrane</keyword>
<keyword evidence="4" id="KW-0552">Olfaction</keyword>
<dbReference type="AlphaFoldDB" id="A0A1E1WK85"/>
<evidence type="ECO:0000256" key="5">
    <source>
        <dbReference type="ARBA" id="ARBA00022989"/>
    </source>
</evidence>
<evidence type="ECO:0000313" key="10">
    <source>
        <dbReference type="EMBL" id="JAT87429.1"/>
    </source>
</evidence>
<comment type="subcellular location">
    <subcellularLocation>
        <location evidence="1">Membrane</location>
        <topology evidence="1">Multi-pass membrane protein</topology>
    </subcellularLocation>
</comment>
<evidence type="ECO:0000256" key="4">
    <source>
        <dbReference type="ARBA" id="ARBA00022725"/>
    </source>
</evidence>
<organism evidence="10">
    <name type="scientific">Pectinophora gossypiella</name>
    <name type="common">Cotton pink bollworm</name>
    <name type="synonym">Depressaria gossypiella</name>
    <dbReference type="NCBI Taxonomy" id="13191"/>
    <lineage>
        <taxon>Eukaryota</taxon>
        <taxon>Metazoa</taxon>
        <taxon>Ecdysozoa</taxon>
        <taxon>Arthropoda</taxon>
        <taxon>Hexapoda</taxon>
        <taxon>Insecta</taxon>
        <taxon>Pterygota</taxon>
        <taxon>Neoptera</taxon>
        <taxon>Endopterygota</taxon>
        <taxon>Lepidoptera</taxon>
        <taxon>Glossata</taxon>
        <taxon>Ditrysia</taxon>
        <taxon>Gelechioidea</taxon>
        <taxon>Gelechiidae</taxon>
        <taxon>Apatetrinae</taxon>
        <taxon>Pectinophora</taxon>
    </lineage>
</organism>
<feature type="transmembrane region" description="Helical" evidence="9">
    <location>
        <begin position="161"/>
        <end position="182"/>
    </location>
</feature>
<keyword evidence="8" id="KW-0807">Transducer</keyword>
<dbReference type="GO" id="GO:0004984">
    <property type="term" value="F:olfactory receptor activity"/>
    <property type="evidence" value="ECO:0007669"/>
    <property type="project" value="InterPro"/>
</dbReference>
<name>A0A1E1WK85_PECGO</name>
<dbReference type="GO" id="GO:0016020">
    <property type="term" value="C:membrane"/>
    <property type="evidence" value="ECO:0007669"/>
    <property type="project" value="UniProtKB-SubCell"/>
</dbReference>
<evidence type="ECO:0000256" key="1">
    <source>
        <dbReference type="ARBA" id="ARBA00004141"/>
    </source>
</evidence>
<evidence type="ECO:0000256" key="7">
    <source>
        <dbReference type="ARBA" id="ARBA00023170"/>
    </source>
</evidence>
<dbReference type="InterPro" id="IPR004117">
    <property type="entry name" value="7tm6_olfct_rcpt"/>
</dbReference>
<evidence type="ECO:0008006" key="11">
    <source>
        <dbReference type="Google" id="ProtNLM"/>
    </source>
</evidence>
<reference evidence="10" key="1">
    <citation type="submission" date="2015-09" db="EMBL/GenBank/DDBJ databases">
        <title>De novo assembly of Pectinophora gossypiella (Pink Bollworm) gut transcriptome.</title>
        <authorList>
            <person name="Tassone E.E."/>
        </authorList>
    </citation>
    <scope>NUCLEOTIDE SEQUENCE</scope>
</reference>
<evidence type="ECO:0000256" key="2">
    <source>
        <dbReference type="ARBA" id="ARBA00022606"/>
    </source>
</evidence>
<dbReference type="GO" id="GO:0007165">
    <property type="term" value="P:signal transduction"/>
    <property type="evidence" value="ECO:0007669"/>
    <property type="project" value="UniProtKB-KW"/>
</dbReference>
<keyword evidence="2" id="KW-0716">Sensory transduction</keyword>
<feature type="transmembrane region" description="Helical" evidence="9">
    <location>
        <begin position="24"/>
        <end position="49"/>
    </location>
</feature>
<keyword evidence="7" id="KW-0675">Receptor</keyword>
<protein>
    <recommendedName>
        <fullName evidence="11">Odorant receptor</fullName>
    </recommendedName>
</protein>
<feature type="transmembrane region" description="Helical" evidence="9">
    <location>
        <begin position="194"/>
        <end position="212"/>
    </location>
</feature>
<dbReference type="EMBL" id="GDQN01003625">
    <property type="protein sequence ID" value="JAT87429.1"/>
    <property type="molecule type" value="Transcribed_RNA"/>
</dbReference>
<dbReference type="Pfam" id="PF02949">
    <property type="entry name" value="7tm_6"/>
    <property type="match status" value="1"/>
</dbReference>
<dbReference type="GO" id="GO:0005549">
    <property type="term" value="F:odorant binding"/>
    <property type="evidence" value="ECO:0007669"/>
    <property type="project" value="InterPro"/>
</dbReference>
<feature type="non-terminal residue" evidence="10">
    <location>
        <position position="217"/>
    </location>
</feature>
<keyword evidence="5 9" id="KW-1133">Transmembrane helix</keyword>
<evidence type="ECO:0000256" key="9">
    <source>
        <dbReference type="SAM" id="Phobius"/>
    </source>
</evidence>
<evidence type="ECO:0000256" key="8">
    <source>
        <dbReference type="ARBA" id="ARBA00023224"/>
    </source>
</evidence>
<proteinExistence type="predicted"/>